<keyword evidence="4" id="KW-0378">Hydrolase</keyword>
<dbReference type="Gene3D" id="3.90.850.10">
    <property type="entry name" value="Fumarylacetoacetase-like, C-terminal domain"/>
    <property type="match status" value="1"/>
</dbReference>
<sequence>MKLLRYGPKGQEKPGMLDAEGKLRDLSGLLDDITGRTLGAAARQVLQAIDVSRLPLVEGNPRFGVPWNGISKIVAIGLNYHDHALEANLPIPEEPVMFTKWLSCLNGPHDDVIAPLEASKLDWEVELGIVIGARAVNVTEQQALEYVAGYCLANDVTDRAFQMERSGGQWSKGKGFDTFGPVGPYLVTSDEVADPQALSLWLDVNGERMQTGDTANMIFSCAHLVSYCSRMMTLEPGDLIITGTPPGVGMGMKPPRYLKTGDVMTLGIDGLGEQRQRLVART</sequence>
<evidence type="ECO:0000256" key="3">
    <source>
        <dbReference type="ARBA" id="ARBA00022723"/>
    </source>
</evidence>
<dbReference type="RefSeq" id="WP_154362280.1">
    <property type="nucleotide sequence ID" value="NZ_WKJM01000005.1"/>
</dbReference>
<dbReference type="InterPro" id="IPR051121">
    <property type="entry name" value="FAH"/>
</dbReference>
<evidence type="ECO:0000259" key="5">
    <source>
        <dbReference type="Pfam" id="PF01557"/>
    </source>
</evidence>
<reference evidence="6 7" key="1">
    <citation type="submission" date="2019-11" db="EMBL/GenBank/DDBJ databases">
        <title>Novel species isolated from a subtropical stream in China.</title>
        <authorList>
            <person name="Lu H."/>
        </authorList>
    </citation>
    <scope>NUCLEOTIDE SEQUENCE [LARGE SCALE GENOMIC DNA]</scope>
    <source>
        <strain evidence="6 7">FT25W</strain>
    </source>
</reference>
<dbReference type="PANTHER" id="PTHR42796:SF4">
    <property type="entry name" value="FUMARYLACETOACETATE HYDROLASE DOMAIN-CONTAINING PROTEIN 2A"/>
    <property type="match status" value="1"/>
</dbReference>
<keyword evidence="7" id="KW-1185">Reference proteome</keyword>
<dbReference type="SUPFAM" id="SSF56529">
    <property type="entry name" value="FAH"/>
    <property type="match status" value="1"/>
</dbReference>
<organism evidence="6 7">
    <name type="scientific">Duganella alba</name>
    <dbReference type="NCBI Taxonomy" id="2666081"/>
    <lineage>
        <taxon>Bacteria</taxon>
        <taxon>Pseudomonadati</taxon>
        <taxon>Pseudomonadota</taxon>
        <taxon>Betaproteobacteria</taxon>
        <taxon>Burkholderiales</taxon>
        <taxon>Oxalobacteraceae</taxon>
        <taxon>Telluria group</taxon>
        <taxon>Duganella</taxon>
    </lineage>
</organism>
<dbReference type="GO" id="GO:0019752">
    <property type="term" value="P:carboxylic acid metabolic process"/>
    <property type="evidence" value="ECO:0007669"/>
    <property type="project" value="UniProtKB-ARBA"/>
</dbReference>
<dbReference type="AlphaFoldDB" id="A0A6L5QDB0"/>
<keyword evidence="6" id="KW-0413">Isomerase</keyword>
<dbReference type="Proteomes" id="UP000481037">
    <property type="component" value="Unassembled WGS sequence"/>
</dbReference>
<evidence type="ECO:0000256" key="4">
    <source>
        <dbReference type="ARBA" id="ARBA00022801"/>
    </source>
</evidence>
<dbReference type="EMBL" id="WKJM01000005">
    <property type="protein sequence ID" value="MRX07745.1"/>
    <property type="molecule type" value="Genomic_DNA"/>
</dbReference>
<proteinExistence type="inferred from homology"/>
<dbReference type="Pfam" id="PF01557">
    <property type="entry name" value="FAA_hydrolase"/>
    <property type="match status" value="1"/>
</dbReference>
<evidence type="ECO:0000256" key="1">
    <source>
        <dbReference type="ARBA" id="ARBA00001946"/>
    </source>
</evidence>
<feature type="domain" description="Fumarylacetoacetase-like C-terminal" evidence="5">
    <location>
        <begin position="72"/>
        <end position="278"/>
    </location>
</feature>
<protein>
    <submittedName>
        <fullName evidence="6">2-hydroxyhepta-2,4-diene-1,7-dioate isomerase</fullName>
    </submittedName>
</protein>
<accession>A0A6L5QDB0</accession>
<comment type="cofactor">
    <cofactor evidence="1">
        <name>Mg(2+)</name>
        <dbReference type="ChEBI" id="CHEBI:18420"/>
    </cofactor>
</comment>
<evidence type="ECO:0000313" key="6">
    <source>
        <dbReference type="EMBL" id="MRX07745.1"/>
    </source>
</evidence>
<keyword evidence="3" id="KW-0479">Metal-binding</keyword>
<comment type="similarity">
    <text evidence="2">Belongs to the FAH family.</text>
</comment>
<dbReference type="GO" id="GO:0016853">
    <property type="term" value="F:isomerase activity"/>
    <property type="evidence" value="ECO:0007669"/>
    <property type="project" value="UniProtKB-KW"/>
</dbReference>
<gene>
    <name evidence="6" type="ORF">GJ697_07870</name>
</gene>
<name>A0A6L5QDB0_9BURK</name>
<evidence type="ECO:0000256" key="2">
    <source>
        <dbReference type="ARBA" id="ARBA00010211"/>
    </source>
</evidence>
<dbReference type="GO" id="GO:0016787">
    <property type="term" value="F:hydrolase activity"/>
    <property type="evidence" value="ECO:0007669"/>
    <property type="project" value="UniProtKB-KW"/>
</dbReference>
<dbReference type="InterPro" id="IPR011234">
    <property type="entry name" value="Fumarylacetoacetase-like_C"/>
</dbReference>
<evidence type="ECO:0000313" key="7">
    <source>
        <dbReference type="Proteomes" id="UP000481037"/>
    </source>
</evidence>
<comment type="caution">
    <text evidence="6">The sequence shown here is derived from an EMBL/GenBank/DDBJ whole genome shotgun (WGS) entry which is preliminary data.</text>
</comment>
<dbReference type="GO" id="GO:0046872">
    <property type="term" value="F:metal ion binding"/>
    <property type="evidence" value="ECO:0007669"/>
    <property type="project" value="UniProtKB-KW"/>
</dbReference>
<dbReference type="InterPro" id="IPR036663">
    <property type="entry name" value="Fumarylacetoacetase_C_sf"/>
</dbReference>
<dbReference type="PANTHER" id="PTHR42796">
    <property type="entry name" value="FUMARYLACETOACETATE HYDROLASE DOMAIN-CONTAINING PROTEIN 2A-RELATED"/>
    <property type="match status" value="1"/>
</dbReference>
<dbReference type="FunFam" id="3.90.850.10:FF:000002">
    <property type="entry name" value="2-hydroxyhepta-2,4-diene-1,7-dioate isomerase"/>
    <property type="match status" value="1"/>
</dbReference>